<reference evidence="1 2" key="1">
    <citation type="submission" date="2022-05" db="EMBL/GenBank/DDBJ databases">
        <title>Seasonal and diel survey of microbial diversity of the Tyrrhenian coast.</title>
        <authorList>
            <person name="Gattoni G."/>
            <person name="Corral P."/>
        </authorList>
    </citation>
    <scope>NUCLEOTIDE SEQUENCE [LARGE SCALE GENOMIC DNA]</scope>
    <source>
        <strain evidence="1 2">V10</strain>
    </source>
</reference>
<gene>
    <name evidence="1" type="ORF">M3N55_05975</name>
</gene>
<dbReference type="RefSeq" id="WP_249057379.1">
    <property type="nucleotide sequence ID" value="NZ_JALZWP010000004.1"/>
</dbReference>
<proteinExistence type="predicted"/>
<comment type="caution">
    <text evidence="1">The sequence shown here is derived from an EMBL/GenBank/DDBJ whole genome shotgun (WGS) entry which is preliminary data.</text>
</comment>
<dbReference type="EMBL" id="JALZWP010000004">
    <property type="protein sequence ID" value="MCL1628273.1"/>
    <property type="molecule type" value="Genomic_DNA"/>
</dbReference>
<keyword evidence="2" id="KW-1185">Reference proteome</keyword>
<evidence type="ECO:0000313" key="1">
    <source>
        <dbReference type="EMBL" id="MCL1628273.1"/>
    </source>
</evidence>
<accession>A0ABT0M0T8</accession>
<sequence>MPYNASVFSVMIASPSDVAKERMLIRETIHEWNDINAKAAKSVFLPVGWETHSAPDLGGRPQDIINKNVLKHCDFLIGVFWTRLGTPTGEFESGTVEEINVIYLMASPRWSIFPQLL</sequence>
<evidence type="ECO:0000313" key="2">
    <source>
        <dbReference type="Proteomes" id="UP001202550"/>
    </source>
</evidence>
<organism evidence="1 2">
    <name type="scientific">Roseinatronobacter domitianus</name>
    <dbReference type="NCBI Taxonomy" id="2940293"/>
    <lineage>
        <taxon>Bacteria</taxon>
        <taxon>Pseudomonadati</taxon>
        <taxon>Pseudomonadota</taxon>
        <taxon>Alphaproteobacteria</taxon>
        <taxon>Rhodobacterales</taxon>
        <taxon>Paracoccaceae</taxon>
        <taxon>Roseinatronobacter</taxon>
    </lineage>
</organism>
<name>A0ABT0M0T8_9RHOB</name>
<protein>
    <submittedName>
        <fullName evidence="1">DUF4062 domain-containing protein</fullName>
    </submittedName>
</protein>
<dbReference type="Proteomes" id="UP001202550">
    <property type="component" value="Unassembled WGS sequence"/>
</dbReference>